<dbReference type="Proteomes" id="UP000274786">
    <property type="component" value="Unassembled WGS sequence"/>
</dbReference>
<proteinExistence type="predicted"/>
<reference evidence="1 2" key="1">
    <citation type="submission" date="2018-10" db="EMBL/GenBank/DDBJ databases">
        <title>Comparative analysis of microorganisms from saline springs in Andes Mountain Range, Colombia.</title>
        <authorList>
            <person name="Rubin E."/>
        </authorList>
    </citation>
    <scope>NUCLEOTIDE SEQUENCE [LARGE SCALE GENOMIC DNA]</scope>
    <source>
        <strain evidence="1 2">USBA GBX 843</strain>
    </source>
</reference>
<dbReference type="AlphaFoldDB" id="A0A498CF27"/>
<dbReference type="EMBL" id="RCDC01000004">
    <property type="protein sequence ID" value="RLK56227.1"/>
    <property type="molecule type" value="Genomic_DNA"/>
</dbReference>
<organism evidence="1 2">
    <name type="scientific">Stenotrophomonas rhizophila</name>
    <dbReference type="NCBI Taxonomy" id="216778"/>
    <lineage>
        <taxon>Bacteria</taxon>
        <taxon>Pseudomonadati</taxon>
        <taxon>Pseudomonadota</taxon>
        <taxon>Gammaproteobacteria</taxon>
        <taxon>Lysobacterales</taxon>
        <taxon>Lysobacteraceae</taxon>
        <taxon>Stenotrophomonas</taxon>
    </lineage>
</organism>
<evidence type="ECO:0000313" key="1">
    <source>
        <dbReference type="EMBL" id="RLK56227.1"/>
    </source>
</evidence>
<accession>A0A498CF27</accession>
<name>A0A498CF27_9GAMM</name>
<comment type="caution">
    <text evidence="1">The sequence shown here is derived from an EMBL/GenBank/DDBJ whole genome shotgun (WGS) entry which is preliminary data.</text>
</comment>
<gene>
    <name evidence="1" type="ORF">BCL79_0610</name>
</gene>
<evidence type="ECO:0000313" key="2">
    <source>
        <dbReference type="Proteomes" id="UP000274786"/>
    </source>
</evidence>
<protein>
    <submittedName>
        <fullName evidence="1">Uncharacterized protein</fullName>
    </submittedName>
</protein>
<sequence length="67" mass="7051">MSEVDQSVTREERELAKAIFTAAAAIAIANNHNPDLAGLAERAFNAADAFSGSSGSRPKPKGVMDYL</sequence>